<dbReference type="SMART" id="SM00248">
    <property type="entry name" value="ANK"/>
    <property type="match status" value="17"/>
</dbReference>
<evidence type="ECO:0000256" key="3">
    <source>
        <dbReference type="PROSITE-ProRule" id="PRU00023"/>
    </source>
</evidence>
<keyword evidence="6" id="KW-1185">Reference proteome</keyword>
<feature type="domain" description="Protein kinase" evidence="4">
    <location>
        <begin position="122"/>
        <end position="402"/>
    </location>
</feature>
<dbReference type="Pfam" id="PF00023">
    <property type="entry name" value="Ank"/>
    <property type="match status" value="1"/>
</dbReference>
<feature type="repeat" description="ANK" evidence="3">
    <location>
        <begin position="1031"/>
        <end position="1063"/>
    </location>
</feature>
<dbReference type="InterPro" id="IPR000719">
    <property type="entry name" value="Prot_kinase_dom"/>
</dbReference>
<dbReference type="Pfam" id="PF12796">
    <property type="entry name" value="Ank_2"/>
    <property type="match status" value="4"/>
</dbReference>
<protein>
    <submittedName>
        <fullName evidence="5">Ankyrin repeat-containing domain protein</fullName>
    </submittedName>
</protein>
<dbReference type="PROSITE" id="PS00108">
    <property type="entry name" value="PROTEIN_KINASE_ST"/>
    <property type="match status" value="1"/>
</dbReference>
<dbReference type="Gene3D" id="1.25.40.20">
    <property type="entry name" value="Ankyrin repeat-containing domain"/>
    <property type="match status" value="6"/>
</dbReference>
<dbReference type="SUPFAM" id="SSF48403">
    <property type="entry name" value="Ankyrin repeat"/>
    <property type="match status" value="3"/>
</dbReference>
<comment type="caution">
    <text evidence="5">The sequence shown here is derived from an EMBL/GenBank/DDBJ whole genome shotgun (WGS) entry which is preliminary data.</text>
</comment>
<dbReference type="InterPro" id="IPR011009">
    <property type="entry name" value="Kinase-like_dom_sf"/>
</dbReference>
<evidence type="ECO:0000256" key="2">
    <source>
        <dbReference type="ARBA" id="ARBA00023043"/>
    </source>
</evidence>
<dbReference type="InterPro" id="IPR002110">
    <property type="entry name" value="Ankyrin_rpt"/>
</dbReference>
<dbReference type="SMART" id="SM00220">
    <property type="entry name" value="S_TKc"/>
    <property type="match status" value="1"/>
</dbReference>
<dbReference type="PROSITE" id="PS50297">
    <property type="entry name" value="ANK_REP_REGION"/>
    <property type="match status" value="9"/>
</dbReference>
<evidence type="ECO:0000313" key="5">
    <source>
        <dbReference type="EMBL" id="KAH7060916.1"/>
    </source>
</evidence>
<feature type="repeat" description="ANK" evidence="3">
    <location>
        <begin position="730"/>
        <end position="753"/>
    </location>
</feature>
<feature type="repeat" description="ANK" evidence="3">
    <location>
        <begin position="832"/>
        <end position="865"/>
    </location>
</feature>
<dbReference type="EMBL" id="JAGTJR010000005">
    <property type="protein sequence ID" value="KAH7060916.1"/>
    <property type="molecule type" value="Genomic_DNA"/>
</dbReference>
<name>A0ABQ8GMP9_9PEZI</name>
<feature type="repeat" description="ANK" evidence="3">
    <location>
        <begin position="998"/>
        <end position="1030"/>
    </location>
</feature>
<proteinExistence type="predicted"/>
<gene>
    <name evidence="5" type="ORF">B0J12DRAFT_737201</name>
</gene>
<feature type="repeat" description="ANK" evidence="3">
    <location>
        <begin position="629"/>
        <end position="661"/>
    </location>
</feature>
<feature type="repeat" description="ANK" evidence="3">
    <location>
        <begin position="596"/>
        <end position="628"/>
    </location>
</feature>
<dbReference type="Gene3D" id="3.30.200.20">
    <property type="entry name" value="Phosphorylase Kinase, domain 1"/>
    <property type="match status" value="1"/>
</dbReference>
<feature type="repeat" description="ANK" evidence="3">
    <location>
        <begin position="965"/>
        <end position="997"/>
    </location>
</feature>
<dbReference type="PROSITE" id="PS50011">
    <property type="entry name" value="PROTEIN_KINASE_DOM"/>
    <property type="match status" value="1"/>
</dbReference>
<dbReference type="PRINTS" id="PR01415">
    <property type="entry name" value="ANKYRIN"/>
</dbReference>
<dbReference type="PANTHER" id="PTHR24198:SF165">
    <property type="entry name" value="ANKYRIN REPEAT-CONTAINING PROTEIN-RELATED"/>
    <property type="match status" value="1"/>
</dbReference>
<dbReference type="Pfam" id="PF00069">
    <property type="entry name" value="Pkinase"/>
    <property type="match status" value="1"/>
</dbReference>
<dbReference type="Pfam" id="PF13637">
    <property type="entry name" value="Ank_4"/>
    <property type="match status" value="1"/>
</dbReference>
<accession>A0ABQ8GMP9</accession>
<dbReference type="PROSITE" id="PS50088">
    <property type="entry name" value="ANK_REPEAT"/>
    <property type="match status" value="11"/>
</dbReference>
<feature type="repeat" description="ANK" evidence="3">
    <location>
        <begin position="899"/>
        <end position="931"/>
    </location>
</feature>
<dbReference type="Gene3D" id="1.10.510.10">
    <property type="entry name" value="Transferase(Phosphotransferase) domain 1"/>
    <property type="match status" value="1"/>
</dbReference>
<feature type="repeat" description="ANK" evidence="3">
    <location>
        <begin position="799"/>
        <end position="831"/>
    </location>
</feature>
<dbReference type="InterPro" id="IPR008271">
    <property type="entry name" value="Ser/Thr_kinase_AS"/>
</dbReference>
<evidence type="ECO:0000313" key="6">
    <source>
        <dbReference type="Proteomes" id="UP000774617"/>
    </source>
</evidence>
<keyword evidence="2 3" id="KW-0040">ANK repeat</keyword>
<dbReference type="InterPro" id="IPR036770">
    <property type="entry name" value="Ankyrin_rpt-contain_sf"/>
</dbReference>
<dbReference type="CDD" id="cd00180">
    <property type="entry name" value="PKc"/>
    <property type="match status" value="1"/>
</dbReference>
<keyword evidence="1" id="KW-0677">Repeat</keyword>
<dbReference type="SUPFAM" id="SSF56112">
    <property type="entry name" value="Protein kinase-like (PK-like)"/>
    <property type="match status" value="1"/>
</dbReference>
<evidence type="ECO:0000256" key="1">
    <source>
        <dbReference type="ARBA" id="ARBA00022737"/>
    </source>
</evidence>
<sequence>MDLSQFVARIEPGSDPSIARPVDDATIKKITDALKLQGHCTYAQLPRTYTLLWCIGRPECIEAFQHASDNCFPYRDWTLPTGFRDSPTNSSFLQYQHVVFPDDLKGQTRPHVQFQNEVDCNLDECGILGHGYYGIVDRARGKLSKIEYARKRVRKAQSAVQRARVEAFEVELETLKRLRHHHLVQYVGSYTDPKWVAFMMLPIADCDLKEWMTSKTSKPSVQNVREAFGCLASAVSYLHQESVRHKDIKPDNILVHNGRVLLTDFGSSLDWKDMDSSTTAGTPEGFTRRYAAPEVLRDDKRNSSSDIFSLGCVFLELATYLFGHDVDELNQHCLSHGQKIMIFADNRGAIESWIEKIRLPEAPKADSKILDLILTMMDPEKEYRPTASEISTIFGGLGKNYLCNSCLKDHLILDLERKNVNARDPKQRGPELCKAAMRGNLAIFQSLAKISDEMGYTITLEGVGATALDLAMKNGHMDIVKSFLVHSRAKGIPPNMRQAMFLAMEKSDACGINTLLDFGANVNVENEQGMSLMYTAVIQRKQRMVEILVARGAKLTYVESDTNRTVIHAAVRSGDPEILKSLLNRHQVNVNATDVFGMTALHEAVANGDRRLIDPLLQFHADPDICNCQGTFPLISAIRHSHVHLIKPLIAAGASIHLCNRLGEPPSCIAASMGAINALEILLDADGSLNHQNAKGENPLHLAVDSRNEALVDILLRKRPNFITEIEKERGMTPVHYAAYDGSTAILRKLLSHDRTPAREMDFTGRTPLLCAINDSGLTSTVQLLLDWAPATIDIACSEGNTPLMMAAAHRRVGIAQLLLDRGANPNAKNSASRTALHIAAGKDGSEETVKLLLAHGADANLPDANGCTALGAAAAAHRGSTMALLKWEGNADIDHCHEGSTQLMRAVASGNLEEVALVLKIGADVDARNHRQRTALFVAIEENQIEAVRLLLERNCDAGAKDSDHTTPLMLAASLGHEDIVRALVSAGVSLETQAENGNTALCKAADKGHAGVVKTLVNAGAETEVVDKDGLTPLFRAACRGHKRTASILVRAGADLASAKQIAKKSKVFGSSSSGLGLDSRTEKFKVLTQTTDK</sequence>
<feature type="repeat" description="ANK" evidence="3">
    <location>
        <begin position="932"/>
        <end position="964"/>
    </location>
</feature>
<dbReference type="PANTHER" id="PTHR24198">
    <property type="entry name" value="ANKYRIN REPEAT AND PROTEIN KINASE DOMAIN-CONTAINING PROTEIN"/>
    <property type="match status" value="1"/>
</dbReference>
<dbReference type="Proteomes" id="UP000774617">
    <property type="component" value="Unassembled WGS sequence"/>
</dbReference>
<evidence type="ECO:0000259" key="4">
    <source>
        <dbReference type="PROSITE" id="PS50011"/>
    </source>
</evidence>
<organism evidence="5 6">
    <name type="scientific">Macrophomina phaseolina</name>
    <dbReference type="NCBI Taxonomy" id="35725"/>
    <lineage>
        <taxon>Eukaryota</taxon>
        <taxon>Fungi</taxon>
        <taxon>Dikarya</taxon>
        <taxon>Ascomycota</taxon>
        <taxon>Pezizomycotina</taxon>
        <taxon>Dothideomycetes</taxon>
        <taxon>Dothideomycetes incertae sedis</taxon>
        <taxon>Botryosphaeriales</taxon>
        <taxon>Botryosphaeriaceae</taxon>
        <taxon>Macrophomina</taxon>
    </lineage>
</organism>
<feature type="repeat" description="ANK" evidence="3">
    <location>
        <begin position="695"/>
        <end position="718"/>
    </location>
</feature>
<reference evidence="5 6" key="1">
    <citation type="journal article" date="2021" name="Nat. Commun.">
        <title>Genetic determinants of endophytism in the Arabidopsis root mycobiome.</title>
        <authorList>
            <person name="Mesny F."/>
            <person name="Miyauchi S."/>
            <person name="Thiergart T."/>
            <person name="Pickel B."/>
            <person name="Atanasova L."/>
            <person name="Karlsson M."/>
            <person name="Huettel B."/>
            <person name="Barry K.W."/>
            <person name="Haridas S."/>
            <person name="Chen C."/>
            <person name="Bauer D."/>
            <person name="Andreopoulos W."/>
            <person name="Pangilinan J."/>
            <person name="LaButti K."/>
            <person name="Riley R."/>
            <person name="Lipzen A."/>
            <person name="Clum A."/>
            <person name="Drula E."/>
            <person name="Henrissat B."/>
            <person name="Kohler A."/>
            <person name="Grigoriev I.V."/>
            <person name="Martin F.M."/>
            <person name="Hacquard S."/>
        </authorList>
    </citation>
    <scope>NUCLEOTIDE SEQUENCE [LARGE SCALE GENOMIC DNA]</scope>
    <source>
        <strain evidence="5 6">MPI-SDFR-AT-0080</strain>
    </source>
</reference>